<dbReference type="InterPro" id="IPR036249">
    <property type="entry name" value="Thioredoxin-like_sf"/>
</dbReference>
<evidence type="ECO:0000313" key="4">
    <source>
        <dbReference type="Proteomes" id="UP000053820"/>
    </source>
</evidence>
<dbReference type="InterPro" id="IPR040079">
    <property type="entry name" value="Glutathione_S-Trfase"/>
</dbReference>
<keyword evidence="4" id="KW-1185">Reference proteome</keyword>
<feature type="domain" description="GST C-terminal" evidence="2">
    <location>
        <begin position="65"/>
        <end position="227"/>
    </location>
</feature>
<dbReference type="SUPFAM" id="SSF52833">
    <property type="entry name" value="Thioredoxin-like"/>
    <property type="match status" value="1"/>
</dbReference>
<evidence type="ECO:0000259" key="2">
    <source>
        <dbReference type="PROSITE" id="PS50405"/>
    </source>
</evidence>
<evidence type="ECO:0000313" key="3">
    <source>
        <dbReference type="EMBL" id="KIJ63476.1"/>
    </source>
</evidence>
<protein>
    <recommendedName>
        <fullName evidence="5">Glutathione transferase</fullName>
    </recommendedName>
</protein>
<evidence type="ECO:0008006" key="5">
    <source>
        <dbReference type="Google" id="ProtNLM"/>
    </source>
</evidence>
<dbReference type="Gene3D" id="3.40.30.10">
    <property type="entry name" value="Glutaredoxin"/>
    <property type="match status" value="1"/>
</dbReference>
<accession>A0A0C9WDZ3</accession>
<dbReference type="SFLD" id="SFLDG00358">
    <property type="entry name" value="Main_(cytGST)"/>
    <property type="match status" value="1"/>
</dbReference>
<organism evidence="3 4">
    <name type="scientific">Hydnomerulius pinastri MD-312</name>
    <dbReference type="NCBI Taxonomy" id="994086"/>
    <lineage>
        <taxon>Eukaryota</taxon>
        <taxon>Fungi</taxon>
        <taxon>Dikarya</taxon>
        <taxon>Basidiomycota</taxon>
        <taxon>Agaricomycotina</taxon>
        <taxon>Agaricomycetes</taxon>
        <taxon>Agaricomycetidae</taxon>
        <taxon>Boletales</taxon>
        <taxon>Boletales incertae sedis</taxon>
        <taxon>Leucogyrophana</taxon>
    </lineage>
</organism>
<dbReference type="PANTHER" id="PTHR43968:SF6">
    <property type="entry name" value="GLUTATHIONE S-TRANSFERASE OMEGA"/>
    <property type="match status" value="1"/>
</dbReference>
<dbReference type="SUPFAM" id="SSF47616">
    <property type="entry name" value="GST C-terminal domain-like"/>
    <property type="match status" value="1"/>
</dbReference>
<dbReference type="PROSITE" id="PS50405">
    <property type="entry name" value="GST_CTER"/>
    <property type="match status" value="1"/>
</dbReference>
<dbReference type="CDD" id="cd00570">
    <property type="entry name" value="GST_N_family"/>
    <property type="match status" value="1"/>
</dbReference>
<dbReference type="InterPro" id="IPR050983">
    <property type="entry name" value="GST_Omega/HSP26"/>
</dbReference>
<dbReference type="Proteomes" id="UP000053820">
    <property type="component" value="Unassembled WGS sequence"/>
</dbReference>
<dbReference type="EMBL" id="KN839850">
    <property type="protein sequence ID" value="KIJ63476.1"/>
    <property type="molecule type" value="Genomic_DNA"/>
</dbReference>
<dbReference type="InterPro" id="IPR004045">
    <property type="entry name" value="Glutathione_S-Trfase_N"/>
</dbReference>
<dbReference type="PROSITE" id="PS50404">
    <property type="entry name" value="GST_NTER"/>
    <property type="match status" value="1"/>
</dbReference>
<dbReference type="HOGENOM" id="CLU_066075_0_0_1"/>
<name>A0A0C9WDZ3_9AGAM</name>
<dbReference type="SFLD" id="SFLDS00019">
    <property type="entry name" value="Glutathione_Transferase_(cytos"/>
    <property type="match status" value="1"/>
</dbReference>
<dbReference type="PANTHER" id="PTHR43968">
    <property type="match status" value="1"/>
</dbReference>
<reference evidence="3 4" key="1">
    <citation type="submission" date="2014-04" db="EMBL/GenBank/DDBJ databases">
        <title>Evolutionary Origins and Diversification of the Mycorrhizal Mutualists.</title>
        <authorList>
            <consortium name="DOE Joint Genome Institute"/>
            <consortium name="Mycorrhizal Genomics Consortium"/>
            <person name="Kohler A."/>
            <person name="Kuo A."/>
            <person name="Nagy L.G."/>
            <person name="Floudas D."/>
            <person name="Copeland A."/>
            <person name="Barry K.W."/>
            <person name="Cichocki N."/>
            <person name="Veneault-Fourrey C."/>
            <person name="LaButti K."/>
            <person name="Lindquist E.A."/>
            <person name="Lipzen A."/>
            <person name="Lundell T."/>
            <person name="Morin E."/>
            <person name="Murat C."/>
            <person name="Riley R."/>
            <person name="Ohm R."/>
            <person name="Sun H."/>
            <person name="Tunlid A."/>
            <person name="Henrissat B."/>
            <person name="Grigoriev I.V."/>
            <person name="Hibbett D.S."/>
            <person name="Martin F."/>
        </authorList>
    </citation>
    <scope>NUCLEOTIDE SEQUENCE [LARGE SCALE GENOMIC DNA]</scope>
    <source>
        <strain evidence="3 4">MD-312</strain>
    </source>
</reference>
<dbReference type="Gene3D" id="1.20.1050.10">
    <property type="match status" value="1"/>
</dbReference>
<dbReference type="OrthoDB" id="202840at2759"/>
<sequence>MSHPQQITLYTAKASPFAHRVSMALEEAKADAKPEWFAAQVNPADKVPAITYGGPDVPPSSPSSESTKLAESLVIVEFIADLYPDSNLLPKDPVLRAKARFFIETFTAKFSPRSFILRNEPYQPILDAIAAIQDLLPESGMWAVGDAFSIADLNFAPLYARFKLTIDSGLGMYEPGKDRELLNAMADPKYAKFNAYVAHLLERPSFKATWDEAYVKAFMQVRLARPS</sequence>
<dbReference type="Pfam" id="PF13409">
    <property type="entry name" value="GST_N_2"/>
    <property type="match status" value="1"/>
</dbReference>
<dbReference type="GO" id="GO:0005737">
    <property type="term" value="C:cytoplasm"/>
    <property type="evidence" value="ECO:0007669"/>
    <property type="project" value="TreeGrafter"/>
</dbReference>
<dbReference type="InterPro" id="IPR036282">
    <property type="entry name" value="Glutathione-S-Trfase_C_sf"/>
</dbReference>
<proteinExistence type="predicted"/>
<evidence type="ECO:0000259" key="1">
    <source>
        <dbReference type="PROSITE" id="PS50404"/>
    </source>
</evidence>
<dbReference type="InterPro" id="IPR010987">
    <property type="entry name" value="Glutathione-S-Trfase_C-like"/>
</dbReference>
<feature type="domain" description="GST N-terminal" evidence="1">
    <location>
        <begin position="5"/>
        <end position="87"/>
    </location>
</feature>
<gene>
    <name evidence="3" type="ORF">HYDPIDRAFT_29284</name>
</gene>
<dbReference type="AlphaFoldDB" id="A0A0C9WDZ3"/>